<organism evidence="5">
    <name type="scientific">Clastoptera arizonana</name>
    <name type="common">Arizona spittle bug</name>
    <dbReference type="NCBI Taxonomy" id="38151"/>
    <lineage>
        <taxon>Eukaryota</taxon>
        <taxon>Metazoa</taxon>
        <taxon>Ecdysozoa</taxon>
        <taxon>Arthropoda</taxon>
        <taxon>Hexapoda</taxon>
        <taxon>Insecta</taxon>
        <taxon>Pterygota</taxon>
        <taxon>Neoptera</taxon>
        <taxon>Paraneoptera</taxon>
        <taxon>Hemiptera</taxon>
        <taxon>Auchenorrhyncha</taxon>
        <taxon>Cercopoidea</taxon>
        <taxon>Clastopteridae</taxon>
        <taxon>Clastoptera</taxon>
    </lineage>
</organism>
<evidence type="ECO:0000256" key="1">
    <source>
        <dbReference type="PROSITE-ProRule" id="PRU00266"/>
    </source>
</evidence>
<evidence type="ECO:0000259" key="4">
    <source>
        <dbReference type="PROSITE" id="PS50141"/>
    </source>
</evidence>
<protein>
    <recommendedName>
        <fullName evidence="6">A to I editase domain-containing protein</fullName>
    </recommendedName>
</protein>
<evidence type="ECO:0000259" key="3">
    <source>
        <dbReference type="PROSITE" id="PS50137"/>
    </source>
</evidence>
<dbReference type="Pfam" id="PF02137">
    <property type="entry name" value="A_deamin"/>
    <property type="match status" value="1"/>
</dbReference>
<feature type="compositionally biased region" description="Basic residues" evidence="2">
    <location>
        <begin position="121"/>
        <end position="132"/>
    </location>
</feature>
<feature type="domain" description="DRBM" evidence="3">
    <location>
        <begin position="317"/>
        <end position="353"/>
    </location>
</feature>
<dbReference type="InterPro" id="IPR014720">
    <property type="entry name" value="dsRBD_dom"/>
</dbReference>
<evidence type="ECO:0000313" key="5">
    <source>
        <dbReference type="EMBL" id="JAS10471.1"/>
    </source>
</evidence>
<dbReference type="GO" id="GO:0006396">
    <property type="term" value="P:RNA processing"/>
    <property type="evidence" value="ECO:0007669"/>
    <property type="project" value="InterPro"/>
</dbReference>
<dbReference type="GO" id="GO:0008251">
    <property type="term" value="F:tRNA-specific adenosine deaminase activity"/>
    <property type="evidence" value="ECO:0007669"/>
    <property type="project" value="TreeGrafter"/>
</dbReference>
<dbReference type="PROSITE" id="PS50141">
    <property type="entry name" value="A_DEAMIN_EDITASE"/>
    <property type="match status" value="1"/>
</dbReference>
<dbReference type="AlphaFoldDB" id="A0A1B6CAI2"/>
<dbReference type="GO" id="GO:0003726">
    <property type="term" value="F:double-stranded RNA adenosine deaminase activity"/>
    <property type="evidence" value="ECO:0007669"/>
    <property type="project" value="TreeGrafter"/>
</dbReference>
<dbReference type="SMART" id="SM00358">
    <property type="entry name" value="DSRM"/>
    <property type="match status" value="2"/>
</dbReference>
<feature type="domain" description="A to I editase" evidence="4">
    <location>
        <begin position="436"/>
        <end position="767"/>
    </location>
</feature>
<dbReference type="Pfam" id="PF00035">
    <property type="entry name" value="dsrm"/>
    <property type="match status" value="2"/>
</dbReference>
<dbReference type="GO" id="GO:0006382">
    <property type="term" value="P:adenosine to inosine editing"/>
    <property type="evidence" value="ECO:0007669"/>
    <property type="project" value="TreeGrafter"/>
</dbReference>
<dbReference type="GO" id="GO:0005737">
    <property type="term" value="C:cytoplasm"/>
    <property type="evidence" value="ECO:0007669"/>
    <property type="project" value="TreeGrafter"/>
</dbReference>
<dbReference type="GO" id="GO:0005730">
    <property type="term" value="C:nucleolus"/>
    <property type="evidence" value="ECO:0007669"/>
    <property type="project" value="TreeGrafter"/>
</dbReference>
<dbReference type="PANTHER" id="PTHR10910:SF62">
    <property type="entry name" value="AT07585P-RELATED"/>
    <property type="match status" value="1"/>
</dbReference>
<proteinExistence type="predicted"/>
<gene>
    <name evidence="5" type="ORF">g.33357</name>
</gene>
<reference evidence="5" key="1">
    <citation type="submission" date="2015-12" db="EMBL/GenBank/DDBJ databases">
        <title>De novo transcriptome assembly of four potential Pierce s Disease insect vectors from Arizona vineyards.</title>
        <authorList>
            <person name="Tassone E.E."/>
        </authorList>
    </citation>
    <scope>NUCLEOTIDE SEQUENCE</scope>
</reference>
<feature type="region of interest" description="Disordered" evidence="2">
    <location>
        <begin position="107"/>
        <end position="155"/>
    </location>
</feature>
<dbReference type="PANTHER" id="PTHR10910">
    <property type="entry name" value="EUKARYOTE SPECIFIC DSRNA BINDING PROTEIN"/>
    <property type="match status" value="1"/>
</dbReference>
<name>A0A1B6CAI2_9HEMI</name>
<evidence type="ECO:0008006" key="6">
    <source>
        <dbReference type="Google" id="ProtNLM"/>
    </source>
</evidence>
<evidence type="ECO:0000256" key="2">
    <source>
        <dbReference type="SAM" id="MobiDB-lite"/>
    </source>
</evidence>
<dbReference type="SMART" id="SM00552">
    <property type="entry name" value="ADEAMc"/>
    <property type="match status" value="1"/>
</dbReference>
<accession>A0A1B6CAI2</accession>
<dbReference type="GO" id="GO:0010468">
    <property type="term" value="P:regulation of gene expression"/>
    <property type="evidence" value="ECO:0007669"/>
    <property type="project" value="UniProtKB-ARBA"/>
</dbReference>
<dbReference type="PROSITE" id="PS50137">
    <property type="entry name" value="DS_RBD"/>
    <property type="match status" value="2"/>
</dbReference>
<feature type="domain" description="DRBM" evidence="3">
    <location>
        <begin position="173"/>
        <end position="222"/>
    </location>
</feature>
<keyword evidence="1" id="KW-0694">RNA-binding</keyword>
<dbReference type="GO" id="GO:0003725">
    <property type="term" value="F:double-stranded RNA binding"/>
    <property type="evidence" value="ECO:0007669"/>
    <property type="project" value="TreeGrafter"/>
</dbReference>
<dbReference type="EMBL" id="GEDC01026827">
    <property type="protein sequence ID" value="JAS10471.1"/>
    <property type="molecule type" value="Transcribed_RNA"/>
</dbReference>
<dbReference type="Gene3D" id="3.30.160.20">
    <property type="match status" value="2"/>
</dbReference>
<dbReference type="SUPFAM" id="SSF54768">
    <property type="entry name" value="dsRNA-binding domain-like"/>
    <property type="match status" value="2"/>
</dbReference>
<sequence>MVFSAPINSVISNGPVETGSTQVPDDELKLATDVGVSIPDGIQINEEKANWAKLDSLNSNNDQGKWPKVEIDEDVISPLKRSVPLIDRLICGIEDVDLCGQQISDRDQTGWEKDVPGQNGKKPKKKSRRKKVKETSLDSGSPARKRKRRNANSVPMPKNAVCLLNELRPGLLYDTIGQTGPVHCPTFTISVKIDGQEVTGQGRTKKLAKQAAAEAALRTFIQFPDMHETSYLTPCLQRNSLDFTNDVSLTDNSVYNALKPESFGKAENVSEQESFLKPVTLPRPASVMEKSPVMLLNEMRSGLKYECTSNSGELFAKFTMSVTIDDKVFEGTGPSKKLAKAAAARSALSSLYDLTFNPTLSSHSSSTSTITTPGSNSTLLFVIMPSHQADVIARLVLNKYAVLMENDSSHARRKVLAGIVMTRGPPGQLNNGEVISIGTGTKCVGGEHMSVRGAALNDSHAEIVAKRGLCLFLYKQLELLANPDSANDSIFEPNVDKGGYKLRDDVKFHLFINTAPCGDSRIFSPHEAECIGDESFDKHPNRNSRGQLRTKIESGEGTIPVKSSAGIQTWDGVLQGQRLLTMSCSDKIARWNVVGVQGSLLTIFIEPIYLESIVLGSLFNPSHMYRAVCGRIESSVQALPPPYRLNKPQMGVTSSPEVRQPGKAPNHSVNWIIGEERVEVINAMTGKAELGAASRLCKQGLYKRFCSLIGRISTITEFKKEDIKTLLYDEIKANVKDYQAAKNQLFQAFQKAELGMWLKKPVEQDQFFLEESVFAAQPAQLQNLMITQQ</sequence>
<dbReference type="InterPro" id="IPR002466">
    <property type="entry name" value="A_deamin"/>
</dbReference>